<reference evidence="3" key="1">
    <citation type="submission" date="2024-05" db="EMBL/GenBank/DDBJ databases">
        <title>Genome sequencing of novel strain.</title>
        <authorList>
            <person name="Ganbat D."/>
            <person name="Ganbat S."/>
            <person name="Lee S.-J."/>
        </authorList>
    </citation>
    <scope>NUCLEOTIDE SEQUENCE</scope>
    <source>
        <strain evidence="3">SMD15-11</strain>
    </source>
</reference>
<accession>A0AB39UWB6</accession>
<dbReference type="Pfam" id="PF01521">
    <property type="entry name" value="Fe-S_biosyn"/>
    <property type="match status" value="1"/>
</dbReference>
<protein>
    <submittedName>
        <fullName evidence="3">Iron-sulfur cluster assembly accessory protein</fullName>
    </submittedName>
</protein>
<dbReference type="GO" id="GO:0005737">
    <property type="term" value="C:cytoplasm"/>
    <property type="evidence" value="ECO:0007669"/>
    <property type="project" value="TreeGrafter"/>
</dbReference>
<dbReference type="PANTHER" id="PTHR10072:SF41">
    <property type="entry name" value="IRON-SULFUR CLUSTER ASSEMBLY 1 HOMOLOG, MITOCHONDRIAL"/>
    <property type="match status" value="1"/>
</dbReference>
<dbReference type="InterPro" id="IPR035903">
    <property type="entry name" value="HesB-like_dom_sf"/>
</dbReference>
<evidence type="ECO:0000259" key="2">
    <source>
        <dbReference type="Pfam" id="PF01521"/>
    </source>
</evidence>
<organism evidence="3">
    <name type="scientific">Thermohahella caldifontis</name>
    <dbReference type="NCBI Taxonomy" id="3142973"/>
    <lineage>
        <taxon>Bacteria</taxon>
        <taxon>Pseudomonadati</taxon>
        <taxon>Pseudomonadota</taxon>
        <taxon>Gammaproteobacteria</taxon>
        <taxon>Oceanospirillales</taxon>
        <taxon>Hahellaceae</taxon>
        <taxon>Thermohahella</taxon>
    </lineage>
</organism>
<sequence>MTVETFNPTLQLTVTEAARAHIRNQLSRHPEAQGLRLYVKESGCSGFMYQVDLANEVNAGDQIWEEDGVRIVVDAGSLPYVNGTKIDFVKEGLNASFRFDNPRASGACGCGESFAFDE</sequence>
<dbReference type="RefSeq" id="WP_369601353.1">
    <property type="nucleotide sequence ID" value="NZ_CP154858.1"/>
</dbReference>
<dbReference type="GO" id="GO:0016226">
    <property type="term" value="P:iron-sulfur cluster assembly"/>
    <property type="evidence" value="ECO:0007669"/>
    <property type="project" value="InterPro"/>
</dbReference>
<comment type="similarity">
    <text evidence="1">Belongs to the HesB/IscA family.</text>
</comment>
<gene>
    <name evidence="3" type="ORF">AAIA72_16340</name>
</gene>
<dbReference type="InterPro" id="IPR000361">
    <property type="entry name" value="ATAP_core_dom"/>
</dbReference>
<dbReference type="PANTHER" id="PTHR10072">
    <property type="entry name" value="IRON-SULFUR CLUSTER ASSEMBLY PROTEIN"/>
    <property type="match status" value="1"/>
</dbReference>
<evidence type="ECO:0000313" key="3">
    <source>
        <dbReference type="EMBL" id="XDT72343.1"/>
    </source>
</evidence>
<dbReference type="SUPFAM" id="SSF89360">
    <property type="entry name" value="HesB-like domain"/>
    <property type="match status" value="1"/>
</dbReference>
<dbReference type="Gene3D" id="2.60.300.12">
    <property type="entry name" value="HesB-like domain"/>
    <property type="match status" value="1"/>
</dbReference>
<evidence type="ECO:0000256" key="1">
    <source>
        <dbReference type="ARBA" id="ARBA00006718"/>
    </source>
</evidence>
<dbReference type="InterPro" id="IPR050322">
    <property type="entry name" value="Fe-S_cluster_asmbl/transfer"/>
</dbReference>
<name>A0AB39UWB6_9GAMM</name>
<feature type="domain" description="Core" evidence="2">
    <location>
        <begin position="11"/>
        <end position="112"/>
    </location>
</feature>
<dbReference type="AlphaFoldDB" id="A0AB39UWB6"/>
<dbReference type="GO" id="GO:0051537">
    <property type="term" value="F:2 iron, 2 sulfur cluster binding"/>
    <property type="evidence" value="ECO:0007669"/>
    <property type="project" value="TreeGrafter"/>
</dbReference>
<dbReference type="InterPro" id="IPR016092">
    <property type="entry name" value="ATAP"/>
</dbReference>
<dbReference type="NCBIfam" id="TIGR00049">
    <property type="entry name" value="iron-sulfur cluster assembly accessory protein"/>
    <property type="match status" value="1"/>
</dbReference>
<dbReference type="InterPro" id="IPR017870">
    <property type="entry name" value="FeS_cluster_insertion_CS"/>
</dbReference>
<dbReference type="PROSITE" id="PS01152">
    <property type="entry name" value="HESB"/>
    <property type="match status" value="1"/>
</dbReference>
<proteinExistence type="inferred from homology"/>
<dbReference type="EMBL" id="CP154858">
    <property type="protein sequence ID" value="XDT72343.1"/>
    <property type="molecule type" value="Genomic_DNA"/>
</dbReference>
<dbReference type="KEGG" id="tcd:AAIA72_16340"/>